<dbReference type="InterPro" id="IPR047688">
    <property type="entry name" value="Endonuc_SmrA"/>
</dbReference>
<dbReference type="EMBL" id="SLWF01000029">
    <property type="protein sequence ID" value="TCN80838.1"/>
    <property type="molecule type" value="Genomic_DNA"/>
</dbReference>
<dbReference type="OrthoDB" id="9808881at2"/>
<protein>
    <submittedName>
        <fullName evidence="2">DNA-nicking Smr family endonuclease</fullName>
    </submittedName>
</protein>
<dbReference type="GO" id="GO:0004520">
    <property type="term" value="F:DNA endonuclease activity"/>
    <property type="evidence" value="ECO:0007669"/>
    <property type="project" value="TreeGrafter"/>
</dbReference>
<dbReference type="PROSITE" id="PS50828">
    <property type="entry name" value="SMR"/>
    <property type="match status" value="1"/>
</dbReference>
<dbReference type="AlphaFoldDB" id="A0A4R2F7A9"/>
<reference evidence="2 3" key="1">
    <citation type="submission" date="2019-03" db="EMBL/GenBank/DDBJ databases">
        <title>Freshwater and sediment microbial communities from various areas in North America, analyzing microbe dynamics in response to fracking.</title>
        <authorList>
            <person name="Lamendella R."/>
        </authorList>
    </citation>
    <scope>NUCLEOTIDE SEQUENCE [LARGE SCALE GENOMIC DNA]</scope>
    <source>
        <strain evidence="2 3">74A</strain>
    </source>
</reference>
<comment type="caution">
    <text evidence="2">The sequence shown here is derived from an EMBL/GenBank/DDBJ whole genome shotgun (WGS) entry which is preliminary data.</text>
</comment>
<dbReference type="Pfam" id="PF01713">
    <property type="entry name" value="Smr"/>
    <property type="match status" value="1"/>
</dbReference>
<dbReference type="RefSeq" id="WP_133040038.1">
    <property type="nucleotide sequence ID" value="NZ_SLWF01000029.1"/>
</dbReference>
<organism evidence="2 3">
    <name type="scientific">Shewanella fodinae</name>
    <dbReference type="NCBI Taxonomy" id="552357"/>
    <lineage>
        <taxon>Bacteria</taxon>
        <taxon>Pseudomonadati</taxon>
        <taxon>Pseudomonadota</taxon>
        <taxon>Gammaproteobacteria</taxon>
        <taxon>Alteromonadales</taxon>
        <taxon>Shewanellaceae</taxon>
        <taxon>Shewanella</taxon>
    </lineage>
</organism>
<gene>
    <name evidence="2" type="ORF">EDC91_1299</name>
</gene>
<evidence type="ECO:0000313" key="3">
    <source>
        <dbReference type="Proteomes" id="UP000294832"/>
    </source>
</evidence>
<keyword evidence="2" id="KW-0378">Hydrolase</keyword>
<dbReference type="PANTHER" id="PTHR35562">
    <property type="entry name" value="DNA ENDONUCLEASE SMRA-RELATED"/>
    <property type="match status" value="1"/>
</dbReference>
<name>A0A4R2F7A9_9GAMM</name>
<dbReference type="InterPro" id="IPR002625">
    <property type="entry name" value="Smr_dom"/>
</dbReference>
<proteinExistence type="predicted"/>
<dbReference type="InterPro" id="IPR036063">
    <property type="entry name" value="Smr_dom_sf"/>
</dbReference>
<feature type="domain" description="Smr" evidence="1">
    <location>
        <begin position="95"/>
        <end position="176"/>
    </location>
</feature>
<dbReference type="Gene3D" id="3.30.1370.110">
    <property type="match status" value="1"/>
</dbReference>
<dbReference type="Proteomes" id="UP000294832">
    <property type="component" value="Unassembled WGS sequence"/>
</dbReference>
<dbReference type="NCBIfam" id="NF033154">
    <property type="entry name" value="endonuc_SmrA"/>
    <property type="match status" value="1"/>
</dbReference>
<accession>A0A4R2F7A9</accession>
<dbReference type="SMART" id="SM00463">
    <property type="entry name" value="SMR"/>
    <property type="match status" value="1"/>
</dbReference>
<dbReference type="SUPFAM" id="SSF160443">
    <property type="entry name" value="SMR domain-like"/>
    <property type="match status" value="1"/>
</dbReference>
<evidence type="ECO:0000259" key="1">
    <source>
        <dbReference type="PROSITE" id="PS50828"/>
    </source>
</evidence>
<sequence length="196" mass="22480">MNQKDMDLFREEMADVVPLKPSHSVHLAARFSVSEVQLARNAAAQSSEYLQRLPLELARIPPVKPDDMLSFKREGVQDAVFKNLRLGKYKIAAELDVHGMNVRQARDSLVAFILQRYQRGERCVLLIHGKGHTNKPFPAVIKSCVNYWLTQLDEVLAFHSAQREQGCYGALYVMLPKNEQQRLENRETNRRGGHLR</sequence>
<keyword evidence="2" id="KW-0540">Nuclease</keyword>
<keyword evidence="2" id="KW-0255">Endonuclease</keyword>
<dbReference type="PANTHER" id="PTHR35562:SF2">
    <property type="entry name" value="DNA ENDONUCLEASE SMRA-RELATED"/>
    <property type="match status" value="1"/>
</dbReference>
<evidence type="ECO:0000313" key="2">
    <source>
        <dbReference type="EMBL" id="TCN80838.1"/>
    </source>
</evidence>
<keyword evidence="3" id="KW-1185">Reference proteome</keyword>